<evidence type="ECO:0000313" key="2">
    <source>
        <dbReference type="WBParaSite" id="L893_g10321.t1"/>
    </source>
</evidence>
<dbReference type="Proteomes" id="UP000095287">
    <property type="component" value="Unplaced"/>
</dbReference>
<dbReference type="AlphaFoldDB" id="A0A1I7XWK6"/>
<reference evidence="2" key="1">
    <citation type="submission" date="2016-11" db="UniProtKB">
        <authorList>
            <consortium name="WormBaseParasite"/>
        </authorList>
    </citation>
    <scope>IDENTIFICATION</scope>
</reference>
<proteinExistence type="predicted"/>
<organism evidence="1 2">
    <name type="scientific">Steinernema glaseri</name>
    <dbReference type="NCBI Taxonomy" id="37863"/>
    <lineage>
        <taxon>Eukaryota</taxon>
        <taxon>Metazoa</taxon>
        <taxon>Ecdysozoa</taxon>
        <taxon>Nematoda</taxon>
        <taxon>Chromadorea</taxon>
        <taxon>Rhabditida</taxon>
        <taxon>Tylenchina</taxon>
        <taxon>Panagrolaimomorpha</taxon>
        <taxon>Strongyloidoidea</taxon>
        <taxon>Steinernematidae</taxon>
        <taxon>Steinernema</taxon>
    </lineage>
</organism>
<evidence type="ECO:0000313" key="1">
    <source>
        <dbReference type="Proteomes" id="UP000095287"/>
    </source>
</evidence>
<name>A0A1I7XWK6_9BILA</name>
<dbReference type="WBParaSite" id="L893_g10321.t1">
    <property type="protein sequence ID" value="L893_g10321.t1"/>
    <property type="gene ID" value="L893_g10321"/>
</dbReference>
<protein>
    <submittedName>
        <fullName evidence="2">Ovule protein</fullName>
    </submittedName>
</protein>
<keyword evidence="1" id="KW-1185">Reference proteome</keyword>
<accession>A0A1I7XWK6</accession>
<sequence>MVVKKHICAFRGPNYDGFRNQQPFGLLHALGYYLKSLIVPLADQFWALQLQPSIPRASPSRCPDKGVKIKKVKDKRAKEEASKCEKWNVSCPVS</sequence>